<evidence type="ECO:0000313" key="2">
    <source>
        <dbReference type="EMBL" id="CAA9299468.1"/>
    </source>
</evidence>
<protein>
    <submittedName>
        <fullName evidence="2">Uncharacterized protein</fullName>
    </submittedName>
</protein>
<evidence type="ECO:0000256" key="1">
    <source>
        <dbReference type="SAM" id="MobiDB-lite"/>
    </source>
</evidence>
<dbReference type="AlphaFoldDB" id="A0A6J4K9R6"/>
<feature type="region of interest" description="Disordered" evidence="1">
    <location>
        <begin position="1"/>
        <end position="23"/>
    </location>
</feature>
<organism evidence="2">
    <name type="scientific">uncultured Chloroflexota bacterium</name>
    <dbReference type="NCBI Taxonomy" id="166587"/>
    <lineage>
        <taxon>Bacteria</taxon>
        <taxon>Bacillati</taxon>
        <taxon>Chloroflexota</taxon>
        <taxon>environmental samples</taxon>
    </lineage>
</organism>
<feature type="non-terminal residue" evidence="2">
    <location>
        <position position="1"/>
    </location>
</feature>
<reference evidence="2" key="1">
    <citation type="submission" date="2020-02" db="EMBL/GenBank/DDBJ databases">
        <authorList>
            <person name="Meier V. D."/>
        </authorList>
    </citation>
    <scope>NUCLEOTIDE SEQUENCE</scope>
    <source>
        <strain evidence="2">AVDCRST_MAG77</strain>
    </source>
</reference>
<accession>A0A6J4K9R6</accession>
<proteinExistence type="predicted"/>
<feature type="non-terminal residue" evidence="2">
    <location>
        <position position="55"/>
    </location>
</feature>
<sequence length="55" mass="6120">GAARCQSAPWTWGRPPRRRRPQGHGARLRLLRRVLAWRCCDVAWGEGGAVRGVGV</sequence>
<gene>
    <name evidence="2" type="ORF">AVDCRST_MAG77-5505</name>
</gene>
<dbReference type="EMBL" id="CADCTC010000287">
    <property type="protein sequence ID" value="CAA9299468.1"/>
    <property type="molecule type" value="Genomic_DNA"/>
</dbReference>
<name>A0A6J4K9R6_9CHLR</name>